<feature type="signal peptide" evidence="1">
    <location>
        <begin position="1"/>
        <end position="21"/>
    </location>
</feature>
<name>A0AAE1B555_9GAST</name>
<evidence type="ECO:0000313" key="3">
    <source>
        <dbReference type="Proteomes" id="UP001283361"/>
    </source>
</evidence>
<keyword evidence="3" id="KW-1185">Reference proteome</keyword>
<protein>
    <recommendedName>
        <fullName evidence="4">Secreted protein</fullName>
    </recommendedName>
</protein>
<accession>A0AAE1B555</accession>
<dbReference type="Proteomes" id="UP001283361">
    <property type="component" value="Unassembled WGS sequence"/>
</dbReference>
<proteinExistence type="predicted"/>
<evidence type="ECO:0000313" key="2">
    <source>
        <dbReference type="EMBL" id="KAK3799820.1"/>
    </source>
</evidence>
<keyword evidence="1" id="KW-0732">Signal</keyword>
<organism evidence="2 3">
    <name type="scientific">Elysia crispata</name>
    <name type="common">lettuce slug</name>
    <dbReference type="NCBI Taxonomy" id="231223"/>
    <lineage>
        <taxon>Eukaryota</taxon>
        <taxon>Metazoa</taxon>
        <taxon>Spiralia</taxon>
        <taxon>Lophotrochozoa</taxon>
        <taxon>Mollusca</taxon>
        <taxon>Gastropoda</taxon>
        <taxon>Heterobranchia</taxon>
        <taxon>Euthyneura</taxon>
        <taxon>Panpulmonata</taxon>
        <taxon>Sacoglossa</taxon>
        <taxon>Placobranchoidea</taxon>
        <taxon>Plakobranchidae</taxon>
        <taxon>Elysia</taxon>
    </lineage>
</organism>
<feature type="chain" id="PRO_5041907584" description="Secreted protein" evidence="1">
    <location>
        <begin position="22"/>
        <end position="164"/>
    </location>
</feature>
<sequence length="164" mass="18375">MFSLCRFFFASSLPPLPGCTAVFPTDRRRTLETGRVGLTKSHSGLAQSPRCFLEGGYPGLSPIDRSGQKRQSPKAPPECLMVARRKACRNLGRCSSENRTYEQIRRKSKSSQERSGWKRIYRFLAPIRLCCCVCAGACADRSGCEAKKFSWKDKESETPVAHSF</sequence>
<evidence type="ECO:0008006" key="4">
    <source>
        <dbReference type="Google" id="ProtNLM"/>
    </source>
</evidence>
<dbReference type="EMBL" id="JAWDGP010000534">
    <property type="protein sequence ID" value="KAK3799820.1"/>
    <property type="molecule type" value="Genomic_DNA"/>
</dbReference>
<gene>
    <name evidence="2" type="ORF">RRG08_048543</name>
</gene>
<dbReference type="AlphaFoldDB" id="A0AAE1B555"/>
<comment type="caution">
    <text evidence="2">The sequence shown here is derived from an EMBL/GenBank/DDBJ whole genome shotgun (WGS) entry which is preliminary data.</text>
</comment>
<evidence type="ECO:0000256" key="1">
    <source>
        <dbReference type="SAM" id="SignalP"/>
    </source>
</evidence>
<reference evidence="2" key="1">
    <citation type="journal article" date="2023" name="G3 (Bethesda)">
        <title>A reference genome for the long-term kleptoplast-retaining sea slug Elysia crispata morphotype clarki.</title>
        <authorList>
            <person name="Eastman K.E."/>
            <person name="Pendleton A.L."/>
            <person name="Shaikh M.A."/>
            <person name="Suttiyut T."/>
            <person name="Ogas R."/>
            <person name="Tomko P."/>
            <person name="Gavelis G."/>
            <person name="Widhalm J.R."/>
            <person name="Wisecaver J.H."/>
        </authorList>
    </citation>
    <scope>NUCLEOTIDE SEQUENCE</scope>
    <source>
        <strain evidence="2">ECLA1</strain>
    </source>
</reference>